<keyword evidence="2" id="KW-1185">Reference proteome</keyword>
<gene>
    <name evidence="1" type="ORF">X975_12545</name>
</gene>
<evidence type="ECO:0000313" key="1">
    <source>
        <dbReference type="EMBL" id="KFM67457.1"/>
    </source>
</evidence>
<reference evidence="1 2" key="1">
    <citation type="submission" date="2013-11" db="EMBL/GenBank/DDBJ databases">
        <title>Genome sequencing of Stegodyphus mimosarum.</title>
        <authorList>
            <person name="Bechsgaard J."/>
        </authorList>
    </citation>
    <scope>NUCLEOTIDE SEQUENCE [LARGE SCALE GENOMIC DNA]</scope>
</reference>
<name>A0A087TQR8_STEMI</name>
<evidence type="ECO:0000313" key="2">
    <source>
        <dbReference type="Proteomes" id="UP000054359"/>
    </source>
</evidence>
<dbReference type="Proteomes" id="UP000054359">
    <property type="component" value="Unassembled WGS sequence"/>
</dbReference>
<organism evidence="1 2">
    <name type="scientific">Stegodyphus mimosarum</name>
    <name type="common">African social velvet spider</name>
    <dbReference type="NCBI Taxonomy" id="407821"/>
    <lineage>
        <taxon>Eukaryota</taxon>
        <taxon>Metazoa</taxon>
        <taxon>Ecdysozoa</taxon>
        <taxon>Arthropoda</taxon>
        <taxon>Chelicerata</taxon>
        <taxon>Arachnida</taxon>
        <taxon>Araneae</taxon>
        <taxon>Araneomorphae</taxon>
        <taxon>Entelegynae</taxon>
        <taxon>Eresoidea</taxon>
        <taxon>Eresidae</taxon>
        <taxon>Stegodyphus</taxon>
    </lineage>
</organism>
<feature type="non-terminal residue" evidence="1">
    <location>
        <position position="40"/>
    </location>
</feature>
<dbReference type="AlphaFoldDB" id="A0A087TQR8"/>
<accession>A0A087TQR8</accession>
<dbReference type="EMBL" id="KK116330">
    <property type="protein sequence ID" value="KFM67457.1"/>
    <property type="molecule type" value="Genomic_DNA"/>
</dbReference>
<protein>
    <submittedName>
        <fullName evidence="1">Uncharacterized protein</fullName>
    </submittedName>
</protein>
<sequence>MYTVIFIGLLLYRNICQVNKHVIQFLNVTRIFNMAKSAKS</sequence>
<proteinExistence type="predicted"/>